<accession>A0AAW0DXP3</accession>
<comment type="caution">
    <text evidence="1">The sequence shown here is derived from an EMBL/GenBank/DDBJ whole genome shotgun (WGS) entry which is preliminary data.</text>
</comment>
<organism evidence="1 2">
    <name type="scientific">Paramarasmius palmivorus</name>
    <dbReference type="NCBI Taxonomy" id="297713"/>
    <lineage>
        <taxon>Eukaryota</taxon>
        <taxon>Fungi</taxon>
        <taxon>Dikarya</taxon>
        <taxon>Basidiomycota</taxon>
        <taxon>Agaricomycotina</taxon>
        <taxon>Agaricomycetes</taxon>
        <taxon>Agaricomycetidae</taxon>
        <taxon>Agaricales</taxon>
        <taxon>Marasmiineae</taxon>
        <taxon>Marasmiaceae</taxon>
        <taxon>Paramarasmius</taxon>
    </lineage>
</organism>
<name>A0AAW0DXP3_9AGAR</name>
<reference evidence="1 2" key="1">
    <citation type="submission" date="2024-01" db="EMBL/GenBank/DDBJ databases">
        <title>A draft genome for a cacao thread blight-causing isolate of Paramarasmius palmivorus.</title>
        <authorList>
            <person name="Baruah I.K."/>
            <person name="Bukari Y."/>
            <person name="Amoako-Attah I."/>
            <person name="Meinhardt L.W."/>
            <person name="Bailey B.A."/>
            <person name="Cohen S.P."/>
        </authorList>
    </citation>
    <scope>NUCLEOTIDE SEQUENCE [LARGE SCALE GENOMIC DNA]</scope>
    <source>
        <strain evidence="1 2">GH-12</strain>
    </source>
</reference>
<gene>
    <name evidence="1" type="ORF">VNI00_002538</name>
</gene>
<dbReference type="EMBL" id="JAYKXP010000006">
    <property type="protein sequence ID" value="KAK7056821.1"/>
    <property type="molecule type" value="Genomic_DNA"/>
</dbReference>
<protein>
    <submittedName>
        <fullName evidence="1">Uncharacterized protein</fullName>
    </submittedName>
</protein>
<keyword evidence="2" id="KW-1185">Reference proteome</keyword>
<evidence type="ECO:0000313" key="1">
    <source>
        <dbReference type="EMBL" id="KAK7056821.1"/>
    </source>
</evidence>
<proteinExistence type="predicted"/>
<evidence type="ECO:0000313" key="2">
    <source>
        <dbReference type="Proteomes" id="UP001383192"/>
    </source>
</evidence>
<dbReference type="AlphaFoldDB" id="A0AAW0DXP3"/>
<dbReference type="Proteomes" id="UP001383192">
    <property type="component" value="Unassembled WGS sequence"/>
</dbReference>
<sequence length="140" mass="15073">MDGLASSNKVADEEHAGDVMLGTVWSYEEVRLKDGTEDAGDGGPLSDSSFSVSDEGMWKIDWTRFRTTRLENDAIVEEGVAIHNSDEKAEDVGVKAPKASVRFTDEVANGDEDVMTGVNDARLAGLTEQETVRRLAGPGI</sequence>